<proteinExistence type="predicted"/>
<reference evidence="3 4" key="1">
    <citation type="submission" date="2019-05" db="EMBL/GenBank/DDBJ databases">
        <title>Draft genome sequence of Nonomuraea zeae DSM 100528.</title>
        <authorList>
            <person name="Saricaoglu S."/>
            <person name="Isik K."/>
        </authorList>
    </citation>
    <scope>NUCLEOTIDE SEQUENCE [LARGE SCALE GENOMIC DNA]</scope>
    <source>
        <strain evidence="3 4">DSM 100528</strain>
    </source>
</reference>
<dbReference type="InterPro" id="IPR042070">
    <property type="entry name" value="PucR_C-HTH_sf"/>
</dbReference>
<comment type="caution">
    <text evidence="3">The sequence shown here is derived from an EMBL/GenBank/DDBJ whole genome shotgun (WGS) entry which is preliminary data.</text>
</comment>
<dbReference type="InterPro" id="IPR051448">
    <property type="entry name" value="CdaR-like_regulators"/>
</dbReference>
<sequence>MFWEGSSVVRALTLAGWPVHELLERQAPKLARQLVRGFAEQIPIYRRLPKEELDGDITGITQHNLRLISRVFRDRRPPTRAELAPLRASAARRAQEGVPLEALLAAYHLGSRMVWEHLFEAATPADFDDVMVANRLILRYMESVTAAVCTAYLEERESMLSHEQHAMHAAVSALLGGDRAGLAGVRVAPRYLVLAIAAGRHPDEESDEPGGAIAGRRKLHRIRSALQRHAAEPLLSALDTTGGFVLVPLPGDPPEWCAVGEMAAAAGKSAGVPVWVAAELAPSSGVPAAAKLAEEVLEVVRIFEQPPGAYRLADVLLEYQLTRSSEATEVLAGLLDPLLDNPDLFRTLKAYLDTGLDRRRTAELLHVHPNTVDYRLRRAVSLTGLDPVDPAHLQRIGAALAARRRLGHRS</sequence>
<dbReference type="Pfam" id="PF13556">
    <property type="entry name" value="HTH_30"/>
    <property type="match status" value="1"/>
</dbReference>
<gene>
    <name evidence="3" type="ORF">ETD85_45940</name>
</gene>
<keyword evidence="4" id="KW-1185">Reference proteome</keyword>
<evidence type="ECO:0000259" key="2">
    <source>
        <dbReference type="Pfam" id="PF14361"/>
    </source>
</evidence>
<feature type="domain" description="RsbT co-antagonist protein RsbRD N-terminal" evidence="2">
    <location>
        <begin position="28"/>
        <end position="166"/>
    </location>
</feature>
<name>A0A5S4FVZ8_9ACTN</name>
<dbReference type="AlphaFoldDB" id="A0A5S4FVZ8"/>
<evidence type="ECO:0000313" key="3">
    <source>
        <dbReference type="EMBL" id="TMR24965.1"/>
    </source>
</evidence>
<dbReference type="Proteomes" id="UP000306628">
    <property type="component" value="Unassembled WGS sequence"/>
</dbReference>
<dbReference type="RefSeq" id="WP_138696153.1">
    <property type="nucleotide sequence ID" value="NZ_JBHSAZ010000076.1"/>
</dbReference>
<evidence type="ECO:0000259" key="1">
    <source>
        <dbReference type="Pfam" id="PF13556"/>
    </source>
</evidence>
<dbReference type="InterPro" id="IPR025751">
    <property type="entry name" value="RsbRD_N_dom"/>
</dbReference>
<dbReference type="PANTHER" id="PTHR33744:SF1">
    <property type="entry name" value="DNA-BINDING TRANSCRIPTIONAL ACTIVATOR ADER"/>
    <property type="match status" value="1"/>
</dbReference>
<accession>A0A5S4FVZ8</accession>
<organism evidence="3 4">
    <name type="scientific">Nonomuraea zeae</name>
    <dbReference type="NCBI Taxonomy" id="1642303"/>
    <lineage>
        <taxon>Bacteria</taxon>
        <taxon>Bacillati</taxon>
        <taxon>Actinomycetota</taxon>
        <taxon>Actinomycetes</taxon>
        <taxon>Streptosporangiales</taxon>
        <taxon>Streptosporangiaceae</taxon>
        <taxon>Nonomuraea</taxon>
    </lineage>
</organism>
<dbReference type="Pfam" id="PF14361">
    <property type="entry name" value="RsbRD_N"/>
    <property type="match status" value="1"/>
</dbReference>
<dbReference type="Gene3D" id="1.10.10.2840">
    <property type="entry name" value="PucR C-terminal helix-turn-helix domain"/>
    <property type="match status" value="1"/>
</dbReference>
<dbReference type="InterPro" id="IPR025736">
    <property type="entry name" value="PucR_C-HTH_dom"/>
</dbReference>
<dbReference type="PANTHER" id="PTHR33744">
    <property type="entry name" value="CARBOHYDRATE DIACID REGULATOR"/>
    <property type="match status" value="1"/>
</dbReference>
<feature type="domain" description="PucR C-terminal helix-turn-helix" evidence="1">
    <location>
        <begin position="344"/>
        <end position="402"/>
    </location>
</feature>
<dbReference type="OrthoDB" id="4571023at2"/>
<dbReference type="EMBL" id="VCKX01000233">
    <property type="protein sequence ID" value="TMR24965.1"/>
    <property type="molecule type" value="Genomic_DNA"/>
</dbReference>
<protein>
    <submittedName>
        <fullName evidence="3">PucR family transcriptional regulator</fullName>
    </submittedName>
</protein>
<evidence type="ECO:0000313" key="4">
    <source>
        <dbReference type="Proteomes" id="UP000306628"/>
    </source>
</evidence>